<evidence type="ECO:0000256" key="4">
    <source>
        <dbReference type="ARBA" id="ARBA00022784"/>
    </source>
</evidence>
<feature type="binding site" evidence="9">
    <location>
        <position position="209"/>
    </location>
    <ligand>
        <name>Cu cation</name>
        <dbReference type="ChEBI" id="CHEBI:23378"/>
        <label>A</label>
    </ligand>
</feature>
<dbReference type="GO" id="GO:0046148">
    <property type="term" value="P:pigment biosynthetic process"/>
    <property type="evidence" value="ECO:0007669"/>
    <property type="project" value="InterPro"/>
</dbReference>
<comment type="cofactor">
    <cofactor evidence="9">
        <name>Cu(2+)</name>
        <dbReference type="ChEBI" id="CHEBI:29036"/>
    </cofactor>
    <text evidence="9">Binds 2 copper ions per subunit.</text>
</comment>
<feature type="domain" description="Tyrosinase copper-binding" evidence="13">
    <location>
        <begin position="367"/>
        <end position="378"/>
    </location>
</feature>
<keyword evidence="8 10" id="KW-1015">Disulfide bond</keyword>
<dbReference type="Pfam" id="PF12143">
    <property type="entry name" value="PPO1_KFDV"/>
    <property type="match status" value="1"/>
</dbReference>
<proteinExistence type="evidence at transcript level"/>
<evidence type="ECO:0000256" key="7">
    <source>
        <dbReference type="ARBA" id="ARBA00023078"/>
    </source>
</evidence>
<evidence type="ECO:0000313" key="14">
    <source>
        <dbReference type="EMBL" id="ALF12287.1"/>
    </source>
</evidence>
<dbReference type="GO" id="GO:0009543">
    <property type="term" value="C:chloroplast thylakoid lumen"/>
    <property type="evidence" value="ECO:0007669"/>
    <property type="project" value="UniProtKB-SubCell"/>
</dbReference>
<dbReference type="EMBL" id="KT371993">
    <property type="protein sequence ID" value="ALF12287.1"/>
    <property type="molecule type" value="mRNA"/>
</dbReference>
<reference evidence="14" key="1">
    <citation type="submission" date="2015-08" db="EMBL/GenBank/DDBJ databases">
        <authorList>
            <person name="Babu N.S."/>
            <person name="Beckwith C.J."/>
            <person name="Beseler K.G."/>
            <person name="Brison A."/>
            <person name="Carone J.V."/>
            <person name="Caskin T.P."/>
            <person name="Diamond M."/>
            <person name="Durham M.E."/>
            <person name="Foxe J.M."/>
            <person name="Go M."/>
            <person name="Henderson B.A."/>
            <person name="Jones I.B."/>
            <person name="McGettigan J.A."/>
            <person name="Micheletti S.J."/>
            <person name="Nasrallah M.E."/>
            <person name="Ortiz D."/>
            <person name="Piller C.R."/>
            <person name="Privatt S.R."/>
            <person name="Schneider S.L."/>
            <person name="Sharp S."/>
            <person name="Smith T.C."/>
            <person name="Stanton J.D."/>
            <person name="Ullery H.E."/>
            <person name="Wilson R.J."/>
            <person name="Serrano M.G."/>
            <person name="Buck G."/>
            <person name="Lee V."/>
            <person name="Wang Y."/>
            <person name="Carvalho R."/>
            <person name="Voegtly L."/>
            <person name="Shi R."/>
            <person name="Duckworth R."/>
            <person name="Johnson A."/>
            <person name="Loviza R."/>
            <person name="Walstead R."/>
            <person name="Shah Z."/>
            <person name="Kiflezghi M."/>
            <person name="Wade K."/>
            <person name="Ball S.L."/>
            <person name="Bradley K.W."/>
            <person name="Asai D.J."/>
            <person name="Bowman C.A."/>
            <person name="Russell D.A."/>
            <person name="Pope W.H."/>
            <person name="Jacobs-Sera D."/>
            <person name="Hendrix R.W."/>
            <person name="Hatfull G.F."/>
        </authorList>
    </citation>
    <scope>NUCLEOTIDE SEQUENCE</scope>
</reference>
<evidence type="ECO:0000256" key="9">
    <source>
        <dbReference type="PIRSR" id="PIRSR000290-1"/>
    </source>
</evidence>
<evidence type="ECO:0000259" key="12">
    <source>
        <dbReference type="PROSITE" id="PS00497"/>
    </source>
</evidence>
<dbReference type="InterPro" id="IPR016213">
    <property type="entry name" value="Polyphenol_oxidase"/>
</dbReference>
<dbReference type="InterPro" id="IPR022739">
    <property type="entry name" value="Polyphenol_oxidase_cen"/>
</dbReference>
<dbReference type="Pfam" id="PF00264">
    <property type="entry name" value="Tyrosinase"/>
    <property type="match status" value="1"/>
</dbReference>
<feature type="binding site" evidence="9">
    <location>
        <position position="218"/>
    </location>
    <ligand>
        <name>Cu cation</name>
        <dbReference type="ChEBI" id="CHEBI:23378"/>
        <label>A</label>
    </ligand>
</feature>
<dbReference type="SMR" id="A0A0N9DV65"/>
<dbReference type="InterPro" id="IPR002227">
    <property type="entry name" value="Tyrosinase_Cu-bd"/>
</dbReference>
<feature type="binding site" evidence="9">
    <location>
        <position position="374"/>
    </location>
    <ligand>
        <name>Cu cation</name>
        <dbReference type="ChEBI" id="CHEBI:23378"/>
        <label>B</label>
    </ligand>
</feature>
<dbReference type="PIRSF" id="PIRSF000290">
    <property type="entry name" value="PPO_plant"/>
    <property type="match status" value="1"/>
</dbReference>
<feature type="disulfide bond" evidence="10">
    <location>
        <begin position="126"/>
        <end position="189"/>
    </location>
</feature>
<evidence type="ECO:0000256" key="8">
    <source>
        <dbReference type="ARBA" id="ARBA00023157"/>
    </source>
</evidence>
<dbReference type="GO" id="GO:0004097">
    <property type="term" value="F:catechol oxidase activity"/>
    <property type="evidence" value="ECO:0007669"/>
    <property type="project" value="InterPro"/>
</dbReference>
<feature type="disulfide bond" evidence="10">
    <location>
        <begin position="112"/>
        <end position="127"/>
    </location>
</feature>
<dbReference type="AlphaFoldDB" id="A0A0N9DV65"/>
<evidence type="ECO:0000256" key="10">
    <source>
        <dbReference type="PIRSR" id="PIRSR000290-2"/>
    </source>
</evidence>
<organism evidence="14">
    <name type="scientific">Morus alba var. multicaulis</name>
    <dbReference type="NCBI Taxonomy" id="170012"/>
    <lineage>
        <taxon>Eukaryota</taxon>
        <taxon>Viridiplantae</taxon>
        <taxon>Streptophyta</taxon>
        <taxon>Embryophyta</taxon>
        <taxon>Tracheophyta</taxon>
        <taxon>Spermatophyta</taxon>
        <taxon>Magnoliopsida</taxon>
        <taxon>eudicotyledons</taxon>
        <taxon>Gunneridae</taxon>
        <taxon>Pentapetalae</taxon>
        <taxon>rosids</taxon>
        <taxon>fabids</taxon>
        <taxon>Rosales</taxon>
        <taxon>Moraceae</taxon>
        <taxon>Moreae</taxon>
        <taxon>Morus</taxon>
    </lineage>
</organism>
<dbReference type="InterPro" id="IPR050316">
    <property type="entry name" value="Tyrosinase/Hemocyanin"/>
</dbReference>
<feature type="binding site" evidence="9">
    <location>
        <position position="188"/>
    </location>
    <ligand>
        <name>Cu cation</name>
        <dbReference type="ChEBI" id="CHEBI:23378"/>
        <label>A</label>
    </ligand>
</feature>
<dbReference type="Pfam" id="PF12142">
    <property type="entry name" value="PPO1_DWL"/>
    <property type="match status" value="1"/>
</dbReference>
<dbReference type="FunFam" id="1.10.1280.10:FF:000007">
    <property type="entry name" value="Polyphenol oxidase, chloroplastic"/>
    <property type="match status" value="1"/>
</dbReference>
<dbReference type="PRINTS" id="PR00092">
    <property type="entry name" value="TYROSINASE"/>
</dbReference>
<evidence type="ECO:0000259" key="13">
    <source>
        <dbReference type="PROSITE" id="PS00498"/>
    </source>
</evidence>
<dbReference type="GO" id="GO:0046872">
    <property type="term" value="F:metal ion binding"/>
    <property type="evidence" value="ECO:0007669"/>
    <property type="project" value="UniProtKB-KW"/>
</dbReference>
<dbReference type="SUPFAM" id="SSF48056">
    <property type="entry name" value="Di-copper centre-containing domain"/>
    <property type="match status" value="1"/>
</dbReference>
<dbReference type="InterPro" id="IPR022740">
    <property type="entry name" value="Polyphenol_oxidase_C"/>
</dbReference>
<dbReference type="PANTHER" id="PTHR11474">
    <property type="entry name" value="TYROSINASE FAMILY MEMBER"/>
    <property type="match status" value="1"/>
</dbReference>
<accession>A0A0N9DV65</accession>
<feature type="binding site" evidence="9">
    <location>
        <position position="344"/>
    </location>
    <ligand>
        <name>Cu cation</name>
        <dbReference type="ChEBI" id="CHEBI:23378"/>
        <label>B</label>
    </ligand>
</feature>
<dbReference type="InterPro" id="IPR008922">
    <property type="entry name" value="Di-copper_centre_dom_sf"/>
</dbReference>
<evidence type="ECO:0000256" key="1">
    <source>
        <dbReference type="ARBA" id="ARBA00004456"/>
    </source>
</evidence>
<gene>
    <name evidence="14" type="primary">PPO3</name>
    <name evidence="14" type="ORF">LOC122714581</name>
</gene>
<protein>
    <submittedName>
        <fullName evidence="14">Polyphenol oxidase</fullName>
    </submittedName>
</protein>
<dbReference type="PROSITE" id="PS00498">
    <property type="entry name" value="TYROSINASE_2"/>
    <property type="match status" value="1"/>
</dbReference>
<evidence type="ECO:0000256" key="2">
    <source>
        <dbReference type="ARBA" id="ARBA00009928"/>
    </source>
</evidence>
<evidence type="ECO:0000256" key="11">
    <source>
        <dbReference type="PIRSR" id="PIRSR000290-3"/>
    </source>
</evidence>
<dbReference type="Gene3D" id="1.10.1280.10">
    <property type="entry name" value="Di-copper center containing domain from catechol oxidase"/>
    <property type="match status" value="1"/>
</dbReference>
<keyword evidence="6 9" id="KW-0186">Copper</keyword>
<name>A0A0N9DV65_MORAL</name>
<evidence type="ECO:0000256" key="3">
    <source>
        <dbReference type="ARBA" id="ARBA00022723"/>
    </source>
</evidence>
<sequence length="601" mass="67304">MASLSTTSPPTTTTGIALSTTSLSPSLQKKCQISTISKRSNKHCLPRKLSCKANNNDHDLSPTNDVASKTSNPKLDRRNVLLGLGSLGGLAGLRADPFAFAAPISAPDISQCGAADFPSGVDPVNCCPPVSAKIVDFKLPASPGKLRVRPPAHAVDSAYTAKFKRAFELMKALPDSDPRSFKQQASIHCAYCDGAYEQIGFPDLDIQVHNSWLFFPFHRWYLYFFERILGKLIDDPSFAMPFWNWDAPAGMQIPAIYADRRSPLYDQFRNKSHQPPSLVDLDFNGLDESISNQTQIQSNLTIMYRQMVSNSRSARIFMGESYRAGDETDPGPGSFENIPHGSVHSWTGDNTQPYGEDMGNFYSAGRDPIFYAHHSNIDRMWNVWKTLGGKRQDFTDPDWLDASFLFYDENSQLVRVKVRDCLDSRKLGYTYQDVELPWLNTRPRPRRVVDKVKRAFERIGVARADEYPRANFPLTLDKPVKTLVSRPKKSRSKKEKDEADEVLVIQGIEFDRNVPIKFDVFINDEDDALTGPDKSEFAGSFVSVPHRHKSKTKMNTGLRLDITELLEDLDAEEDENVVVTLVPKVGIGHVSIGGLKIEFVS</sequence>
<keyword evidence="5" id="KW-0560">Oxidoreductase</keyword>
<feature type="binding site" evidence="9">
    <location>
        <position position="340"/>
    </location>
    <ligand>
        <name>Cu cation</name>
        <dbReference type="ChEBI" id="CHEBI:23378"/>
        <label>B</label>
    </ligand>
</feature>
<evidence type="ECO:0000256" key="6">
    <source>
        <dbReference type="ARBA" id="ARBA00023008"/>
    </source>
</evidence>
<feature type="cross-link" description="2'-(S-cysteinyl)-histidine (Cys-His)" evidence="11">
    <location>
        <begin position="192"/>
        <end position="209"/>
    </location>
</feature>
<comment type="subcellular location">
    <subcellularLocation>
        <location evidence="1">Plastid</location>
        <location evidence="1">Chloroplast thylakoid lumen</location>
    </subcellularLocation>
</comment>
<feature type="domain" description="Tyrosinase copper-binding" evidence="12">
    <location>
        <begin position="209"/>
        <end position="226"/>
    </location>
</feature>
<keyword evidence="3 9" id="KW-0479">Metal-binding</keyword>
<dbReference type="PROSITE" id="PS00497">
    <property type="entry name" value="TYROSINASE_1"/>
    <property type="match status" value="1"/>
</dbReference>
<evidence type="ECO:0000256" key="5">
    <source>
        <dbReference type="ARBA" id="ARBA00023002"/>
    </source>
</evidence>
<dbReference type="PANTHER" id="PTHR11474:SF76">
    <property type="entry name" value="SHKT DOMAIN-CONTAINING PROTEIN"/>
    <property type="match status" value="1"/>
</dbReference>
<keyword evidence="4" id="KW-0883">Thioether bond</keyword>
<comment type="similarity">
    <text evidence="2">Belongs to the tyrosinase family.</text>
</comment>
<keyword evidence="7" id="KW-0793">Thylakoid</keyword>